<sequence>MLTRYCALLILTVVAFLAPYGTARAHAPAPSVIIEQHVRHYVVEPDGTYRLTVDDARTIAGPRAPGDDGRVTIRYDGVRDALVAVDAYTQKPDGRRIPAPAGSPDHGAGAHIVAFADAAPGDRLVLHYVVRRHAPPFPGQFDDLAVISPHVHRNTLLIYDMPAAMPLHADAVGFVQVPGASPPGRRRYQWRYVNGGDPRTEPDAVSIVDDGPRLAVSTFADYAAFAAAARAATAGKSLPSPAIAALAHRLTAGLPDVRARVPALSEWVRRVEGNATPRAADAMPDLRRGDREDHAALLQALLAAVDIVSTRALVNGGNAYTLPDAPVRDVLDHAILYVPALDLFIDPTTDGVRAGNLPPALLGKPALLLTSGTFAMTPVLQPQRIRAVAVVDIGRGTFSVERALSGALARDDAGVKRDDAVGTLHEVRQRARGVDVAATRTATDDGGENDTMTLSSTGAVDDVPRHAGSTAATSSRAWSAVDAAVTQLLQVRERHHDFVCPVVDAEDDTRLQPPQGLRFMSLPRPADVVAEGIFYRATYARDHDAVLVTRRLTFRHGRATCTPADARAMRPALERIRRDLHSRLAVATRTAAHATPRPSTNGSGHVVAGKRVAPPARAQRGHGLVREVEAQVDAVAARAVAGGPPRDLDEAAAAEETGRVRMRVDRDVAGPQLASSHVQQAVGQQGAADAGAVALGTHEAEHERAEVVELRQFVAAEADDLASLDGDEQRAVRVVQRGTQP</sequence>
<protein>
    <submittedName>
        <fullName evidence="4">DUF3857 domain-containing protein</fullName>
    </submittedName>
</protein>
<accession>A0ABT1ZM66</accession>
<keyword evidence="2" id="KW-0732">Signal</keyword>
<feature type="chain" id="PRO_5045563652" evidence="2">
    <location>
        <begin position="26"/>
        <end position="741"/>
    </location>
</feature>
<reference evidence="4 5" key="1">
    <citation type="submission" date="2022-08" db="EMBL/GenBank/DDBJ databases">
        <title>Reclassification of Massilia species as members of the genera Telluria, Duganella, Pseudoduganella, Mokoshia gen. nov. and Zemynaea gen. nov. using orthogonal and non-orthogonal genome-based approaches.</title>
        <authorList>
            <person name="Bowman J.P."/>
        </authorList>
    </citation>
    <scope>NUCLEOTIDE SEQUENCE [LARGE SCALE GENOMIC DNA]</scope>
    <source>
        <strain evidence="4 5">JCM 31316</strain>
    </source>
</reference>
<dbReference type="Pfam" id="PF12969">
    <property type="entry name" value="DUF3857"/>
    <property type="match status" value="1"/>
</dbReference>
<dbReference type="Proteomes" id="UP001204151">
    <property type="component" value="Unassembled WGS sequence"/>
</dbReference>
<comment type="caution">
    <text evidence="4">The sequence shown here is derived from an EMBL/GenBank/DDBJ whole genome shotgun (WGS) entry which is preliminary data.</text>
</comment>
<dbReference type="Gene3D" id="2.60.40.3140">
    <property type="match status" value="1"/>
</dbReference>
<proteinExistence type="predicted"/>
<name>A0ABT1ZM66_9BURK</name>
<feature type="region of interest" description="Disordered" evidence="1">
    <location>
        <begin position="435"/>
        <end position="467"/>
    </location>
</feature>
<gene>
    <name evidence="4" type="ORF">NX784_05290</name>
</gene>
<dbReference type="InterPro" id="IPR024618">
    <property type="entry name" value="DUF3857"/>
</dbReference>
<evidence type="ECO:0000313" key="4">
    <source>
        <dbReference type="EMBL" id="MCS0580996.1"/>
    </source>
</evidence>
<dbReference type="EMBL" id="JANUGW010000003">
    <property type="protein sequence ID" value="MCS0580996.1"/>
    <property type="molecule type" value="Genomic_DNA"/>
</dbReference>
<feature type="region of interest" description="Disordered" evidence="1">
    <location>
        <begin position="588"/>
        <end position="607"/>
    </location>
</feature>
<keyword evidence="5" id="KW-1185">Reference proteome</keyword>
<evidence type="ECO:0000313" key="5">
    <source>
        <dbReference type="Proteomes" id="UP001204151"/>
    </source>
</evidence>
<dbReference type="Gene3D" id="3.10.620.30">
    <property type="match status" value="1"/>
</dbReference>
<feature type="compositionally biased region" description="Low complexity" evidence="1">
    <location>
        <begin position="588"/>
        <end position="597"/>
    </location>
</feature>
<evidence type="ECO:0000259" key="3">
    <source>
        <dbReference type="Pfam" id="PF12969"/>
    </source>
</evidence>
<organism evidence="4 5">
    <name type="scientific">Massilia pinisoli</name>
    <dbReference type="NCBI Taxonomy" id="1772194"/>
    <lineage>
        <taxon>Bacteria</taxon>
        <taxon>Pseudomonadati</taxon>
        <taxon>Pseudomonadota</taxon>
        <taxon>Betaproteobacteria</taxon>
        <taxon>Burkholderiales</taxon>
        <taxon>Oxalobacteraceae</taxon>
        <taxon>Telluria group</taxon>
        <taxon>Massilia</taxon>
    </lineage>
</organism>
<feature type="domain" description="DUF3857" evidence="3">
    <location>
        <begin position="45"/>
        <end position="192"/>
    </location>
</feature>
<feature type="signal peptide" evidence="2">
    <location>
        <begin position="1"/>
        <end position="25"/>
    </location>
</feature>
<evidence type="ECO:0000256" key="1">
    <source>
        <dbReference type="SAM" id="MobiDB-lite"/>
    </source>
</evidence>
<evidence type="ECO:0000256" key="2">
    <source>
        <dbReference type="SAM" id="SignalP"/>
    </source>
</evidence>